<gene>
    <name evidence="1" type="ORF">DXB93_04110</name>
</gene>
<comment type="caution">
    <text evidence="1">The sequence shown here is derived from an EMBL/GenBank/DDBJ whole genome shotgun (WGS) entry which is preliminary data.</text>
</comment>
<dbReference type="Proteomes" id="UP000261032">
    <property type="component" value="Unassembled WGS sequence"/>
</dbReference>
<evidence type="ECO:0000313" key="1">
    <source>
        <dbReference type="EMBL" id="RGD86702.1"/>
    </source>
</evidence>
<reference evidence="1 2" key="1">
    <citation type="submission" date="2018-08" db="EMBL/GenBank/DDBJ databases">
        <title>A genome reference for cultivated species of the human gut microbiota.</title>
        <authorList>
            <person name="Zou Y."/>
            <person name="Xue W."/>
            <person name="Luo G."/>
        </authorList>
    </citation>
    <scope>NUCLEOTIDE SEQUENCE [LARGE SCALE GENOMIC DNA]</scope>
    <source>
        <strain evidence="1 2">OM06-4</strain>
    </source>
</reference>
<dbReference type="EMBL" id="QUSL01000004">
    <property type="protein sequence ID" value="RGD86702.1"/>
    <property type="molecule type" value="Genomic_DNA"/>
</dbReference>
<dbReference type="AlphaFoldDB" id="A0A3E3EGE3"/>
<name>A0A3E3EGE3_9FIRM</name>
<dbReference type="RefSeq" id="WP_117580643.1">
    <property type="nucleotide sequence ID" value="NZ_QUSL01000004.1"/>
</dbReference>
<protein>
    <submittedName>
        <fullName evidence="1">Uncharacterized protein</fullName>
    </submittedName>
</protein>
<accession>A0A3E3EGE3</accession>
<evidence type="ECO:0000313" key="2">
    <source>
        <dbReference type="Proteomes" id="UP000261032"/>
    </source>
</evidence>
<sequence>MEKELKELFKKYKLGRVCKIIKADYKWAHGDIYFVTTWLKKYIVYEKDGQVQSIKNQEKYFYRKGG</sequence>
<proteinExistence type="predicted"/>
<organism evidence="1 2">
    <name type="scientific">Thomasclavelia ramosa</name>
    <dbReference type="NCBI Taxonomy" id="1547"/>
    <lineage>
        <taxon>Bacteria</taxon>
        <taxon>Bacillati</taxon>
        <taxon>Bacillota</taxon>
        <taxon>Erysipelotrichia</taxon>
        <taxon>Erysipelotrichales</taxon>
        <taxon>Coprobacillaceae</taxon>
        <taxon>Thomasclavelia</taxon>
    </lineage>
</organism>